<comment type="caution">
    <text evidence="7">The sequence shown here is derived from an EMBL/GenBank/DDBJ whole genome shotgun (WGS) entry which is preliminary data.</text>
</comment>
<feature type="transmembrane region" description="Helical" evidence="6">
    <location>
        <begin position="120"/>
        <end position="150"/>
    </location>
</feature>
<organism evidence="7 8">
    <name type="scientific">Streptomyces antnestii</name>
    <dbReference type="NCBI Taxonomy" id="2494256"/>
    <lineage>
        <taxon>Bacteria</taxon>
        <taxon>Bacillati</taxon>
        <taxon>Actinomycetota</taxon>
        <taxon>Actinomycetes</taxon>
        <taxon>Kitasatosporales</taxon>
        <taxon>Streptomycetaceae</taxon>
        <taxon>Streptomyces</taxon>
    </lineage>
</organism>
<feature type="transmembrane region" description="Helical" evidence="6">
    <location>
        <begin position="304"/>
        <end position="326"/>
    </location>
</feature>
<dbReference type="Pfam" id="PF03706">
    <property type="entry name" value="LPG_synthase_TM"/>
    <property type="match status" value="1"/>
</dbReference>
<dbReference type="PANTHER" id="PTHR39087">
    <property type="entry name" value="UPF0104 MEMBRANE PROTEIN MJ1595"/>
    <property type="match status" value="1"/>
</dbReference>
<evidence type="ECO:0000256" key="3">
    <source>
        <dbReference type="ARBA" id="ARBA00022692"/>
    </source>
</evidence>
<keyword evidence="5 6" id="KW-0472">Membrane</keyword>
<dbReference type="AlphaFoldDB" id="A0A3S2VS42"/>
<feature type="transmembrane region" description="Helical" evidence="6">
    <location>
        <begin position="156"/>
        <end position="176"/>
    </location>
</feature>
<reference evidence="7 8" key="1">
    <citation type="submission" date="2019-01" db="EMBL/GenBank/DDBJ databases">
        <title>Genome sequences of Streptomyces and Rhizobium isolates collected from root and soil.</title>
        <authorList>
            <person name="Chhettri S."/>
            <person name="Sevigny J.L."/>
            <person name="Sen A."/>
            <person name="Ennis N."/>
            <person name="Tisa L."/>
        </authorList>
    </citation>
    <scope>NUCLEOTIDE SEQUENCE [LARGE SCALE GENOMIC DNA]</scope>
    <source>
        <strain evidence="7 8">San01</strain>
    </source>
</reference>
<dbReference type="GO" id="GO:0005886">
    <property type="term" value="C:plasma membrane"/>
    <property type="evidence" value="ECO:0007669"/>
    <property type="project" value="UniProtKB-SubCell"/>
</dbReference>
<comment type="subcellular location">
    <subcellularLocation>
        <location evidence="1">Cell membrane</location>
        <topology evidence="1">Multi-pass membrane protein</topology>
    </subcellularLocation>
</comment>
<keyword evidence="4 6" id="KW-1133">Transmembrane helix</keyword>
<dbReference type="PANTHER" id="PTHR39087:SF2">
    <property type="entry name" value="UPF0104 MEMBRANE PROTEIN MJ1595"/>
    <property type="match status" value="1"/>
</dbReference>
<evidence type="ECO:0000256" key="5">
    <source>
        <dbReference type="ARBA" id="ARBA00023136"/>
    </source>
</evidence>
<protein>
    <submittedName>
        <fullName evidence="7">UPF0104 family protein</fullName>
    </submittedName>
</protein>
<evidence type="ECO:0000256" key="2">
    <source>
        <dbReference type="ARBA" id="ARBA00022475"/>
    </source>
</evidence>
<dbReference type="EMBL" id="RZYA01000030">
    <property type="protein sequence ID" value="RVU15913.1"/>
    <property type="molecule type" value="Genomic_DNA"/>
</dbReference>
<keyword evidence="8" id="KW-1185">Reference proteome</keyword>
<accession>A0A3S2VS42</accession>
<proteinExistence type="predicted"/>
<feature type="transmembrane region" description="Helical" evidence="6">
    <location>
        <begin position="52"/>
        <end position="71"/>
    </location>
</feature>
<dbReference type="OrthoDB" id="5182677at2"/>
<name>A0A3S2VS42_9ACTN</name>
<gene>
    <name evidence="7" type="ORF">EOT10_38090</name>
</gene>
<keyword evidence="2" id="KW-1003">Cell membrane</keyword>
<feature type="transmembrane region" description="Helical" evidence="6">
    <location>
        <begin position="279"/>
        <end position="298"/>
    </location>
</feature>
<dbReference type="RefSeq" id="WP_127832956.1">
    <property type="nucleotide sequence ID" value="NZ_RZYA01000030.1"/>
</dbReference>
<evidence type="ECO:0000256" key="4">
    <source>
        <dbReference type="ARBA" id="ARBA00022989"/>
    </source>
</evidence>
<dbReference type="InterPro" id="IPR022791">
    <property type="entry name" value="L-PG_synthase/AglD"/>
</dbReference>
<keyword evidence="3 6" id="KW-0812">Transmembrane</keyword>
<evidence type="ECO:0000256" key="6">
    <source>
        <dbReference type="SAM" id="Phobius"/>
    </source>
</evidence>
<sequence length="351" mass="36186">MMTPRRPSVPRLLGLASAAAGTALLVLAVPRAAGTQWSAVRASLGQIDGSHLAILGALAGVCLWAYTYVLSASLPGLTRSRALVLNCTGSAVSNLLPAGGAAGVAVTYSMTRRWGHPPRAVAACIVVTGVCNVLARLVVSVAGVLVLAGLSVPGTGWVAGAALPVACLAGGGLWLLRQPLRRAVRRRTPPRLFRGSVARAVVRMRRFARRCRRDCREVWLRSWPRLVGGMAGTLTAQGLLFLACLWVTGAGSGLGPAVAVFAASRLLTQIGITPGGIGITESAAAFALVALGGAPAAVASSMLLYAAFTHLLEIPLGCLTGAFFLLHEGRRARRPAAATTPRDPSEPPAHL</sequence>
<evidence type="ECO:0000313" key="8">
    <source>
        <dbReference type="Proteomes" id="UP000283128"/>
    </source>
</evidence>
<evidence type="ECO:0000256" key="1">
    <source>
        <dbReference type="ARBA" id="ARBA00004651"/>
    </source>
</evidence>
<evidence type="ECO:0000313" key="7">
    <source>
        <dbReference type="EMBL" id="RVU15913.1"/>
    </source>
</evidence>
<dbReference type="Proteomes" id="UP000283128">
    <property type="component" value="Unassembled WGS sequence"/>
</dbReference>